<dbReference type="AlphaFoldDB" id="A0A0E9VN75"/>
<name>A0A0E9VN75_ANGAN</name>
<organism evidence="1">
    <name type="scientific">Anguilla anguilla</name>
    <name type="common">European freshwater eel</name>
    <name type="synonym">Muraena anguilla</name>
    <dbReference type="NCBI Taxonomy" id="7936"/>
    <lineage>
        <taxon>Eukaryota</taxon>
        <taxon>Metazoa</taxon>
        <taxon>Chordata</taxon>
        <taxon>Craniata</taxon>
        <taxon>Vertebrata</taxon>
        <taxon>Euteleostomi</taxon>
        <taxon>Actinopterygii</taxon>
        <taxon>Neopterygii</taxon>
        <taxon>Teleostei</taxon>
        <taxon>Anguilliformes</taxon>
        <taxon>Anguillidae</taxon>
        <taxon>Anguilla</taxon>
    </lineage>
</organism>
<accession>A0A0E9VN75</accession>
<evidence type="ECO:0000313" key="1">
    <source>
        <dbReference type="EMBL" id="JAH79579.1"/>
    </source>
</evidence>
<protein>
    <submittedName>
        <fullName evidence="1">Uncharacterized protein</fullName>
    </submittedName>
</protein>
<reference evidence="1" key="1">
    <citation type="submission" date="2014-11" db="EMBL/GenBank/DDBJ databases">
        <authorList>
            <person name="Amaro Gonzalez C."/>
        </authorList>
    </citation>
    <scope>NUCLEOTIDE SEQUENCE</scope>
</reference>
<sequence length="29" mass="3155">MNVQRSLVYISTQPTAGLKGGNTCFMYSS</sequence>
<reference evidence="1" key="2">
    <citation type="journal article" date="2015" name="Fish Shellfish Immunol.">
        <title>Early steps in the European eel (Anguilla anguilla)-Vibrio vulnificus interaction in the gills: Role of the RtxA13 toxin.</title>
        <authorList>
            <person name="Callol A."/>
            <person name="Pajuelo D."/>
            <person name="Ebbesson L."/>
            <person name="Teles M."/>
            <person name="MacKenzie S."/>
            <person name="Amaro C."/>
        </authorList>
    </citation>
    <scope>NUCLEOTIDE SEQUENCE</scope>
</reference>
<proteinExistence type="predicted"/>
<dbReference type="EMBL" id="GBXM01028998">
    <property type="protein sequence ID" value="JAH79579.1"/>
    <property type="molecule type" value="Transcribed_RNA"/>
</dbReference>